<comment type="caution">
    <text evidence="1">The sequence shown here is derived from an EMBL/GenBank/DDBJ whole genome shotgun (WGS) entry which is preliminary data.</text>
</comment>
<dbReference type="Proteomes" id="UP000676325">
    <property type="component" value="Unassembled WGS sequence"/>
</dbReference>
<proteinExistence type="predicted"/>
<evidence type="ECO:0000313" key="1">
    <source>
        <dbReference type="EMBL" id="MBR7830890.1"/>
    </source>
</evidence>
<dbReference type="AlphaFoldDB" id="A0A941EHQ2"/>
<gene>
    <name evidence="1" type="ORF">KDK95_31590</name>
</gene>
<dbReference type="RefSeq" id="WP_212522009.1">
    <property type="nucleotide sequence ID" value="NZ_JAGSOH010000164.1"/>
</dbReference>
<evidence type="ECO:0000313" key="2">
    <source>
        <dbReference type="Proteomes" id="UP000676325"/>
    </source>
</evidence>
<organism evidence="1 2">
    <name type="scientific">Actinospica acidithermotolerans</name>
    <dbReference type="NCBI Taxonomy" id="2828514"/>
    <lineage>
        <taxon>Bacteria</taxon>
        <taxon>Bacillati</taxon>
        <taxon>Actinomycetota</taxon>
        <taxon>Actinomycetes</taxon>
        <taxon>Catenulisporales</taxon>
        <taxon>Actinospicaceae</taxon>
        <taxon>Actinospica</taxon>
    </lineage>
</organism>
<sequence>MPTRREERHEEILHAIARDMADARTKSLEHLLNPGSTGEVYDTAREAADAIPWDNDLPPRPRVWCYRIRLTVDGISQHDTV</sequence>
<protein>
    <submittedName>
        <fullName evidence="1">Uncharacterized protein</fullName>
    </submittedName>
</protein>
<dbReference type="EMBL" id="JAGSOH010000164">
    <property type="protein sequence ID" value="MBR7830890.1"/>
    <property type="molecule type" value="Genomic_DNA"/>
</dbReference>
<reference evidence="1" key="1">
    <citation type="submission" date="2021-04" db="EMBL/GenBank/DDBJ databases">
        <title>Genome based classification of Actinospica acidithermotolerans sp. nov., an actinobacterium isolated from an Indonesian hot spring.</title>
        <authorList>
            <person name="Kusuma A.B."/>
            <person name="Putra K.E."/>
            <person name="Nafisah S."/>
            <person name="Loh J."/>
            <person name="Nouioui I."/>
            <person name="Goodfellow M."/>
        </authorList>
    </citation>
    <scope>NUCLEOTIDE SEQUENCE</scope>
    <source>
        <strain evidence="1">MGRD01-02</strain>
    </source>
</reference>
<keyword evidence="2" id="KW-1185">Reference proteome</keyword>
<name>A0A941EHQ2_9ACTN</name>
<accession>A0A941EHQ2</accession>